<name>A0ABV1APS0_9FIRM</name>
<evidence type="ECO:0000313" key="7">
    <source>
        <dbReference type="EMBL" id="MEQ2359172.1"/>
    </source>
</evidence>
<evidence type="ECO:0000256" key="5">
    <source>
        <dbReference type="ARBA" id="ARBA00023136"/>
    </source>
</evidence>
<dbReference type="CDD" id="cd10336">
    <property type="entry name" value="SLC6sbd_Tyt1-Like"/>
    <property type="match status" value="1"/>
</dbReference>
<dbReference type="Pfam" id="PF00209">
    <property type="entry name" value="SNF"/>
    <property type="match status" value="2"/>
</dbReference>
<feature type="transmembrane region" description="Helical" evidence="6">
    <location>
        <begin position="129"/>
        <end position="156"/>
    </location>
</feature>
<feature type="transmembrane region" description="Helical" evidence="6">
    <location>
        <begin position="40"/>
        <end position="65"/>
    </location>
</feature>
<dbReference type="PANTHER" id="PTHR42948:SF1">
    <property type="entry name" value="TRANSPORTER"/>
    <property type="match status" value="1"/>
</dbReference>
<dbReference type="Proteomes" id="UP001446032">
    <property type="component" value="Unassembled WGS sequence"/>
</dbReference>
<organism evidence="7 8">
    <name type="scientific">Blautia intestinihominis</name>
    <dbReference type="NCBI Taxonomy" id="3133152"/>
    <lineage>
        <taxon>Bacteria</taxon>
        <taxon>Bacillati</taxon>
        <taxon>Bacillota</taxon>
        <taxon>Clostridia</taxon>
        <taxon>Lachnospirales</taxon>
        <taxon>Lachnospiraceae</taxon>
        <taxon>Blautia</taxon>
    </lineage>
</organism>
<feature type="transmembrane region" description="Helical" evidence="6">
    <location>
        <begin position="168"/>
        <end position="188"/>
    </location>
</feature>
<feature type="transmembrane region" description="Helical" evidence="6">
    <location>
        <begin position="269"/>
        <end position="287"/>
    </location>
</feature>
<dbReference type="InterPro" id="IPR037272">
    <property type="entry name" value="SNS_sf"/>
</dbReference>
<gene>
    <name evidence="7" type="ORF">WMO75_12715</name>
</gene>
<keyword evidence="5 6" id="KW-0472">Membrane</keyword>
<dbReference type="InterPro" id="IPR000175">
    <property type="entry name" value="Na/ntran_symport"/>
</dbReference>
<dbReference type="SUPFAM" id="SSF161070">
    <property type="entry name" value="SNF-like"/>
    <property type="match status" value="1"/>
</dbReference>
<dbReference type="EMBL" id="JBBMEI010000041">
    <property type="protein sequence ID" value="MEQ2359172.1"/>
    <property type="molecule type" value="Genomic_DNA"/>
</dbReference>
<evidence type="ECO:0000256" key="2">
    <source>
        <dbReference type="ARBA" id="ARBA00022448"/>
    </source>
</evidence>
<feature type="transmembrane region" description="Helical" evidence="6">
    <location>
        <begin position="227"/>
        <end position="248"/>
    </location>
</feature>
<comment type="subcellular location">
    <subcellularLocation>
        <location evidence="1">Membrane</location>
        <topology evidence="1">Multi-pass membrane protein</topology>
    </subcellularLocation>
</comment>
<feature type="transmembrane region" description="Helical" evidence="6">
    <location>
        <begin position="353"/>
        <end position="375"/>
    </location>
</feature>
<dbReference type="PROSITE" id="PS50267">
    <property type="entry name" value="NA_NEUROTRAN_SYMP_3"/>
    <property type="match status" value="1"/>
</dbReference>
<feature type="transmembrane region" description="Helical" evidence="6">
    <location>
        <begin position="86"/>
        <end position="109"/>
    </location>
</feature>
<protein>
    <submittedName>
        <fullName evidence="7">Sodium-dependent transporter</fullName>
    </submittedName>
</protein>
<proteinExistence type="predicted"/>
<keyword evidence="8" id="KW-1185">Reference proteome</keyword>
<dbReference type="PANTHER" id="PTHR42948">
    <property type="entry name" value="TRANSPORTER"/>
    <property type="match status" value="1"/>
</dbReference>
<feature type="transmembrane region" description="Helical" evidence="6">
    <location>
        <begin position="438"/>
        <end position="462"/>
    </location>
</feature>
<evidence type="ECO:0000256" key="1">
    <source>
        <dbReference type="ARBA" id="ARBA00004141"/>
    </source>
</evidence>
<reference evidence="7 8" key="1">
    <citation type="submission" date="2024-03" db="EMBL/GenBank/DDBJ databases">
        <title>Human intestinal bacterial collection.</title>
        <authorList>
            <person name="Pauvert C."/>
            <person name="Hitch T.C.A."/>
            <person name="Clavel T."/>
        </authorList>
    </citation>
    <scope>NUCLEOTIDE SEQUENCE [LARGE SCALE GENOMIC DNA]</scope>
    <source>
        <strain evidence="7 8">CLA-AA-H95</strain>
    </source>
</reference>
<feature type="transmembrane region" description="Helical" evidence="6">
    <location>
        <begin position="307"/>
        <end position="332"/>
    </location>
</feature>
<dbReference type="PRINTS" id="PR00176">
    <property type="entry name" value="NANEUSMPORT"/>
</dbReference>
<comment type="caution">
    <text evidence="7">The sequence shown here is derived from an EMBL/GenBank/DDBJ whole genome shotgun (WGS) entry which is preliminary data.</text>
</comment>
<keyword evidence="3 6" id="KW-0812">Transmembrane</keyword>
<feature type="transmembrane region" description="Helical" evidence="6">
    <location>
        <begin position="395"/>
        <end position="417"/>
    </location>
</feature>
<dbReference type="InterPro" id="IPR047218">
    <property type="entry name" value="YocR/YhdH-like"/>
</dbReference>
<keyword evidence="4 6" id="KW-1133">Transmembrane helix</keyword>
<keyword evidence="2" id="KW-0813">Transport</keyword>
<evidence type="ECO:0000313" key="8">
    <source>
        <dbReference type="Proteomes" id="UP001446032"/>
    </source>
</evidence>
<dbReference type="NCBIfam" id="NF037979">
    <property type="entry name" value="Na_transp"/>
    <property type="match status" value="1"/>
</dbReference>
<sequence length="466" mass="51239">MKEKGSSFSGSIGFVLAAAGSAVGVGNIWRFPYLCAKDGGGLFLLIYLVLVLTFGFVLLTTDVAIGRKTKKNALRAFEALNPKWKFLGKLTFLVPTLIMTYYSVIGGWITKYFVTYIISDGTDAAADGYFTSFITSDIAPIVFMLVFLALTAWIVFRGVEKGIEKFSKIIMPGLILLILIIAIFSLTLTHTDADGTFRTGLQGLAFYVKPDFSGLTVKRFLEILLDAMSQLFFSLSVSMGIMITYGSYVKNEVNLNKATNQIEIFDTGVAFLAGMMIIPAVFVFLGTDGMASGPSLIFISLPKVFDAMGIFSRPVAIAFFLMMGFAALTSCVSVMETLVANCMELYHKPRKKMCGAVGIYSLITAVLICLGYNKLYFELKLPNGSVGQLLDVMDYISNSFLMPFISLLTSILIGWVIGPDWIVGEVERNGEHFKRAGLYRFMIRYVVPVVMLVLFLVSTGFADLIF</sequence>
<dbReference type="RefSeq" id="WP_349078145.1">
    <property type="nucleotide sequence ID" value="NZ_JBBMEI010000041.1"/>
</dbReference>
<evidence type="ECO:0000256" key="3">
    <source>
        <dbReference type="ARBA" id="ARBA00022692"/>
    </source>
</evidence>
<evidence type="ECO:0000256" key="4">
    <source>
        <dbReference type="ARBA" id="ARBA00022989"/>
    </source>
</evidence>
<accession>A0ABV1APS0</accession>
<evidence type="ECO:0000256" key="6">
    <source>
        <dbReference type="SAM" id="Phobius"/>
    </source>
</evidence>